<feature type="region of interest" description="Disordered" evidence="1">
    <location>
        <begin position="14"/>
        <end position="42"/>
    </location>
</feature>
<dbReference type="Proteomes" id="UP000313359">
    <property type="component" value="Unassembled WGS sequence"/>
</dbReference>
<reference evidence="2" key="1">
    <citation type="journal article" date="2018" name="Genome Biol. Evol.">
        <title>Genomics and development of Lentinus tigrinus, a white-rot wood-decaying mushroom with dimorphic fruiting bodies.</title>
        <authorList>
            <person name="Wu B."/>
            <person name="Xu Z."/>
            <person name="Knudson A."/>
            <person name="Carlson A."/>
            <person name="Chen N."/>
            <person name="Kovaka S."/>
            <person name="LaButti K."/>
            <person name="Lipzen A."/>
            <person name="Pennachio C."/>
            <person name="Riley R."/>
            <person name="Schakwitz W."/>
            <person name="Umezawa K."/>
            <person name="Ohm R.A."/>
            <person name="Grigoriev I.V."/>
            <person name="Nagy L.G."/>
            <person name="Gibbons J."/>
            <person name="Hibbett D."/>
        </authorList>
    </citation>
    <scope>NUCLEOTIDE SEQUENCE [LARGE SCALE GENOMIC DNA]</scope>
    <source>
        <strain evidence="2">ALCF2SS1-6</strain>
    </source>
</reference>
<evidence type="ECO:0000256" key="1">
    <source>
        <dbReference type="SAM" id="MobiDB-lite"/>
    </source>
</evidence>
<protein>
    <submittedName>
        <fullName evidence="2">Uncharacterized protein</fullName>
    </submittedName>
</protein>
<proteinExistence type="predicted"/>
<sequence>MEVGRHVFASAESAMAGSSLAAGRPSRRRRCVTDGDRRSFASPEWAARSRREVVTYGWRSHTAGSRQQRRAIRLRRSPSAPRGPACVWIDYSESADVDAPDSETSNGAVLDIRTRFAGIGGHARWSGQLVDRSQQRVGSDSNARRPEIRAFAARRRTAQWGVAGHGAGAKTRAKREGVCLTCAE</sequence>
<organism evidence="2 3">
    <name type="scientific">Lentinus tigrinus ALCF2SS1-6</name>
    <dbReference type="NCBI Taxonomy" id="1328759"/>
    <lineage>
        <taxon>Eukaryota</taxon>
        <taxon>Fungi</taxon>
        <taxon>Dikarya</taxon>
        <taxon>Basidiomycota</taxon>
        <taxon>Agaricomycotina</taxon>
        <taxon>Agaricomycetes</taxon>
        <taxon>Polyporales</taxon>
        <taxon>Polyporaceae</taxon>
        <taxon>Lentinus</taxon>
    </lineage>
</organism>
<keyword evidence="3" id="KW-1185">Reference proteome</keyword>
<evidence type="ECO:0000313" key="3">
    <source>
        <dbReference type="Proteomes" id="UP000313359"/>
    </source>
</evidence>
<feature type="compositionally biased region" description="Basic residues" evidence="1">
    <location>
        <begin position="67"/>
        <end position="76"/>
    </location>
</feature>
<name>A0A5C2S4K1_9APHY</name>
<feature type="region of interest" description="Disordered" evidence="1">
    <location>
        <begin position="61"/>
        <end position="82"/>
    </location>
</feature>
<dbReference type="EMBL" id="ML122275">
    <property type="protein sequence ID" value="RPD58470.1"/>
    <property type="molecule type" value="Genomic_DNA"/>
</dbReference>
<evidence type="ECO:0000313" key="2">
    <source>
        <dbReference type="EMBL" id="RPD58470.1"/>
    </source>
</evidence>
<dbReference type="AlphaFoldDB" id="A0A5C2S4K1"/>
<gene>
    <name evidence="2" type="ORF">L227DRAFT_188401</name>
</gene>
<accession>A0A5C2S4K1</accession>